<dbReference type="InterPro" id="IPR035959">
    <property type="entry name" value="RutC-like_sf"/>
</dbReference>
<dbReference type="PANTHER" id="PTHR11803:SF39">
    <property type="entry name" value="2-IMINOBUTANOATE_2-IMINOPROPANOATE DEAMINASE"/>
    <property type="match status" value="1"/>
</dbReference>
<evidence type="ECO:0000313" key="2">
    <source>
        <dbReference type="EMBL" id="QTU84119.1"/>
    </source>
</evidence>
<dbReference type="EMBL" id="WPCR01000006">
    <property type="protein sequence ID" value="NHM14272.1"/>
    <property type="molecule type" value="Genomic_DNA"/>
</dbReference>
<dbReference type="SUPFAM" id="SSF55298">
    <property type="entry name" value="YjgF-like"/>
    <property type="match status" value="3"/>
</dbReference>
<dbReference type="Proteomes" id="UP000671910">
    <property type="component" value="Chromosome"/>
</dbReference>
<organism evidence="2 4">
    <name type="scientific">Xiamenia xianingshaonis</name>
    <dbReference type="NCBI Taxonomy" id="2682776"/>
    <lineage>
        <taxon>Bacteria</taxon>
        <taxon>Bacillati</taxon>
        <taxon>Actinomycetota</taxon>
        <taxon>Coriobacteriia</taxon>
        <taxon>Eggerthellales</taxon>
        <taxon>Eggerthellaceae</taxon>
        <taxon>Xiamenia</taxon>
    </lineage>
</organism>
<gene>
    <name evidence="1" type="ORF">GMI68_05750</name>
    <name evidence="2" type="ORF">J7S26_07120</name>
</gene>
<dbReference type="GO" id="GO:0019239">
    <property type="term" value="F:deaminase activity"/>
    <property type="evidence" value="ECO:0007669"/>
    <property type="project" value="TreeGrafter"/>
</dbReference>
<dbReference type="Proteomes" id="UP000636394">
    <property type="component" value="Unassembled WGS sequence"/>
</dbReference>
<dbReference type="CDD" id="cd00448">
    <property type="entry name" value="YjgF_YER057c_UK114_family"/>
    <property type="match status" value="3"/>
</dbReference>
<accession>A0A9E6MPM7</accession>
<dbReference type="Gene3D" id="3.30.1330.40">
    <property type="entry name" value="RutC-like"/>
    <property type="match status" value="3"/>
</dbReference>
<reference evidence="2" key="2">
    <citation type="submission" date="2021-04" db="EMBL/GenBank/DDBJ databases">
        <title>Novel species in family Eggerthellaceae.</title>
        <authorList>
            <person name="Zhang G."/>
        </authorList>
    </citation>
    <scope>NUCLEOTIDE SEQUENCE</scope>
    <source>
        <strain evidence="2">Zg-886</strain>
    </source>
</reference>
<keyword evidence="3" id="KW-1185">Reference proteome</keyword>
<dbReference type="GO" id="GO:0005829">
    <property type="term" value="C:cytosol"/>
    <property type="evidence" value="ECO:0007669"/>
    <property type="project" value="TreeGrafter"/>
</dbReference>
<dbReference type="EMBL" id="CP072829">
    <property type="protein sequence ID" value="QTU84119.1"/>
    <property type="molecule type" value="Genomic_DNA"/>
</dbReference>
<evidence type="ECO:0000313" key="3">
    <source>
        <dbReference type="Proteomes" id="UP000636394"/>
    </source>
</evidence>
<evidence type="ECO:0000313" key="4">
    <source>
        <dbReference type="Proteomes" id="UP000671910"/>
    </source>
</evidence>
<dbReference type="InterPro" id="IPR006175">
    <property type="entry name" value="YjgF/YER057c/UK114"/>
</dbReference>
<dbReference type="RefSeq" id="WP_166339482.1">
    <property type="nucleotide sequence ID" value="NZ_CP072829.1"/>
</dbReference>
<dbReference type="Pfam" id="PF01042">
    <property type="entry name" value="Ribonuc_L-PSP"/>
    <property type="match status" value="3"/>
</dbReference>
<protein>
    <submittedName>
        <fullName evidence="2">Reactive intermediate/imine deaminase</fullName>
    </submittedName>
</protein>
<dbReference type="AlphaFoldDB" id="A0A9E6MPM7"/>
<proteinExistence type="predicted"/>
<evidence type="ECO:0000313" key="1">
    <source>
        <dbReference type="EMBL" id="NHM14272.1"/>
    </source>
</evidence>
<sequence length="423" mass="44671">MSDDNVVIGRNVEGAPINPLASQTVAFSHYNNLSMQLGIDPETGSLVEGGVRDQADQALANLEAVIEGIGHELTDTVRLSVFVKDIRDIDAIDEVVEAYFPTYVPARTTVAVNDLPQGALVAMDALISNAEGTIPNAPQTANLVKLTNNTAGAPVQKLSTQTVAFSHYNNLTAQLGIDPVTNRPVEGGVAAQAAQALRNIKAILTSIDVPFDDIVKTTVFLTDLADVEAVNEVYKTFFPDSGIARAVNYLPARTVIEVADLPLSCSVMIEAVVSHGDGTPPQEVEARHGLIVEACNTDDAPKCSMSTQSVAFSHYNHLSMQFGRDASGKLVAGGVKEQAAQALANVKAVIESVGHTLEDAVKVNVYLTDLGDLDAFNEAYQKFFPQGVPARRVVGVKALPLEGAVVMVDAIFGNAEGTPPTVA</sequence>
<name>A0A9E6MPM7_9ACTN</name>
<reference evidence="1 3" key="1">
    <citation type="submission" date="2019-11" db="EMBL/GenBank/DDBJ databases">
        <title>Eggerthellaceae novel genus isolated from the rectal contents of marmort.</title>
        <authorList>
            <person name="Zhang G."/>
        </authorList>
    </citation>
    <scope>NUCLEOTIDE SEQUENCE [LARGE SCALE GENOMIC DNA]</scope>
    <source>
        <strain evidence="3">zg-886</strain>
        <strain evidence="1">Zg-886</strain>
    </source>
</reference>
<dbReference type="PANTHER" id="PTHR11803">
    <property type="entry name" value="2-IMINOBUTANOATE/2-IMINOPROPANOATE DEAMINASE RIDA"/>
    <property type="match status" value="1"/>
</dbReference>
<dbReference type="KEGG" id="ebz:J7S26_07120"/>